<dbReference type="EMBL" id="SJPW01000003">
    <property type="protein sequence ID" value="TWU56954.1"/>
    <property type="molecule type" value="Genomic_DNA"/>
</dbReference>
<gene>
    <name evidence="2" type="ORF">Poly51_28730</name>
</gene>
<dbReference type="PANTHER" id="PTHR30093">
    <property type="entry name" value="GENERAL SECRETION PATHWAY PROTEIN G"/>
    <property type="match status" value="1"/>
</dbReference>
<dbReference type="InterPro" id="IPR027558">
    <property type="entry name" value="Pre_pil_HX9DG_C"/>
</dbReference>
<comment type="caution">
    <text evidence="2">The sequence shown here is derived from an EMBL/GenBank/DDBJ whole genome shotgun (WGS) entry which is preliminary data.</text>
</comment>
<reference evidence="2 3" key="1">
    <citation type="submission" date="2019-02" db="EMBL/GenBank/DDBJ databases">
        <title>Deep-cultivation of Planctomycetes and their phenomic and genomic characterization uncovers novel biology.</title>
        <authorList>
            <person name="Wiegand S."/>
            <person name="Jogler M."/>
            <person name="Boedeker C."/>
            <person name="Pinto D."/>
            <person name="Vollmers J."/>
            <person name="Rivas-Marin E."/>
            <person name="Kohn T."/>
            <person name="Peeters S.H."/>
            <person name="Heuer A."/>
            <person name="Rast P."/>
            <person name="Oberbeckmann S."/>
            <person name="Bunk B."/>
            <person name="Jeske O."/>
            <person name="Meyerdierks A."/>
            <person name="Storesund J.E."/>
            <person name="Kallscheuer N."/>
            <person name="Luecker S."/>
            <person name="Lage O.M."/>
            <person name="Pohl T."/>
            <person name="Merkel B.J."/>
            <person name="Hornburger P."/>
            <person name="Mueller R.-W."/>
            <person name="Bruemmer F."/>
            <person name="Labrenz M."/>
            <person name="Spormann A.M."/>
            <person name="Op Den Camp H."/>
            <person name="Overmann J."/>
            <person name="Amann R."/>
            <person name="Jetten M.S.M."/>
            <person name="Mascher T."/>
            <person name="Medema M.H."/>
            <person name="Devos D.P."/>
            <person name="Kaster A.-K."/>
            <person name="Ovreas L."/>
            <person name="Rohde M."/>
            <person name="Galperin M.Y."/>
            <person name="Jogler C."/>
        </authorList>
    </citation>
    <scope>NUCLEOTIDE SEQUENCE [LARGE SCALE GENOMIC DNA]</scope>
    <source>
        <strain evidence="2 3">Poly51</strain>
    </source>
</reference>
<feature type="domain" description="DUF1559" evidence="1">
    <location>
        <begin position="5"/>
        <end position="283"/>
    </location>
</feature>
<dbReference type="InterPro" id="IPR011453">
    <property type="entry name" value="DUF1559"/>
</dbReference>
<dbReference type="NCBIfam" id="TIGR04294">
    <property type="entry name" value="pre_pil_HX9DG"/>
    <property type="match status" value="1"/>
</dbReference>
<evidence type="ECO:0000313" key="3">
    <source>
        <dbReference type="Proteomes" id="UP000318288"/>
    </source>
</evidence>
<proteinExistence type="predicted"/>
<dbReference type="Pfam" id="PF07596">
    <property type="entry name" value="SBP_bac_10"/>
    <property type="match status" value="1"/>
</dbReference>
<sequence length="326" mass="34710">MSIFVGLTPFFEQQAIWEQISNPFLVTQGSALGSLPPGTAFQPMGPMPNFYDLIGQVQAQYDPWMTEMPAMRCPSDPGAGLPATGRSNYAACLGDSMQRMGYGLAEIDGTRPNSNRAQIVRAGCRGAFVGGQPNKFRDILDGLANTIMLGEIATDLGDQDARTTPLENANISAGIPNICANSKDPLRPQFWNPTLTGAINAASEFENRRGYRWPSSSPMFTAFVTMLPPNRELCLQGSDPLDGSSIRGYTRPGSYTLSSRHQGGAHIVMADGAVKFITDSIEAGDSGAVNVMFGGVGVSTPGSASPYGLWGSLGTRASKEVIQEEL</sequence>
<dbReference type="AlphaFoldDB" id="A0A5C6F929"/>
<name>A0A5C6F929_9BACT</name>
<keyword evidence="3" id="KW-1185">Reference proteome</keyword>
<protein>
    <recommendedName>
        <fullName evidence="1">DUF1559 domain-containing protein</fullName>
    </recommendedName>
</protein>
<accession>A0A5C6F929</accession>
<dbReference type="PANTHER" id="PTHR30093:SF2">
    <property type="entry name" value="TYPE II SECRETION SYSTEM PROTEIN H"/>
    <property type="match status" value="1"/>
</dbReference>
<evidence type="ECO:0000313" key="2">
    <source>
        <dbReference type="EMBL" id="TWU56954.1"/>
    </source>
</evidence>
<organism evidence="2 3">
    <name type="scientific">Rubripirellula tenax</name>
    <dbReference type="NCBI Taxonomy" id="2528015"/>
    <lineage>
        <taxon>Bacteria</taxon>
        <taxon>Pseudomonadati</taxon>
        <taxon>Planctomycetota</taxon>
        <taxon>Planctomycetia</taxon>
        <taxon>Pirellulales</taxon>
        <taxon>Pirellulaceae</taxon>
        <taxon>Rubripirellula</taxon>
    </lineage>
</organism>
<evidence type="ECO:0000259" key="1">
    <source>
        <dbReference type="Pfam" id="PF07596"/>
    </source>
</evidence>
<dbReference type="Proteomes" id="UP000318288">
    <property type="component" value="Unassembled WGS sequence"/>
</dbReference>